<dbReference type="STRING" id="1217970.SAMN05444002_1870"/>
<keyword evidence="2" id="KW-0479">Metal-binding</keyword>
<keyword evidence="4" id="KW-0456">Lyase</keyword>
<evidence type="ECO:0000313" key="8">
    <source>
        <dbReference type="Proteomes" id="UP000184932"/>
    </source>
</evidence>
<dbReference type="Proteomes" id="UP000184932">
    <property type="component" value="Unassembled WGS sequence"/>
</dbReference>
<dbReference type="GO" id="GO:0016846">
    <property type="term" value="F:carbon-sulfur lyase activity"/>
    <property type="evidence" value="ECO:0007669"/>
    <property type="project" value="InterPro"/>
</dbReference>
<dbReference type="EMBL" id="FSRL01000001">
    <property type="protein sequence ID" value="SIN97509.1"/>
    <property type="molecule type" value="Genomic_DNA"/>
</dbReference>
<dbReference type="AlphaFoldDB" id="A0A1N6FQH5"/>
<gene>
    <name evidence="7" type="ORF">SAMN05444002_1870</name>
</gene>
<evidence type="ECO:0000259" key="6">
    <source>
        <dbReference type="PROSITE" id="PS51891"/>
    </source>
</evidence>
<comment type="similarity">
    <text evidence="1">Belongs to the Gfa family.</text>
</comment>
<accession>A0A1N6FQH5</accession>
<dbReference type="InterPro" id="IPR006913">
    <property type="entry name" value="CENP-V/GFA"/>
</dbReference>
<evidence type="ECO:0000256" key="1">
    <source>
        <dbReference type="ARBA" id="ARBA00005495"/>
    </source>
</evidence>
<feature type="region of interest" description="Disordered" evidence="5">
    <location>
        <begin position="115"/>
        <end position="189"/>
    </location>
</feature>
<evidence type="ECO:0000256" key="5">
    <source>
        <dbReference type="SAM" id="MobiDB-lite"/>
    </source>
</evidence>
<dbReference type="InterPro" id="IPR011057">
    <property type="entry name" value="Mss4-like_sf"/>
</dbReference>
<dbReference type="SUPFAM" id="SSF51316">
    <property type="entry name" value="Mss4-like"/>
    <property type="match status" value="1"/>
</dbReference>
<sequence length="189" mass="20456">MMENEMSSGLAGRCLCGAVTYDTGAEPLWVTICYCTFCQRATGSDRMIEPVFDIAGFRFTEAQPSVFALLSEGSGKEVCVHFCQTYGTKLALTFERWPDRIGIYLGTLEEPSALAMSPEKTKHISPRRRGRAPSCRPVSRPTRGMPRRLTGRPGSRSSTGWPPSLADEAHGAGEGGGPNAKGPRCGPLR</sequence>
<name>A0A1N6FQH5_9RHOB</name>
<dbReference type="PANTHER" id="PTHR33337:SF40">
    <property type="entry name" value="CENP-V_GFA DOMAIN-CONTAINING PROTEIN-RELATED"/>
    <property type="match status" value="1"/>
</dbReference>
<proteinExistence type="inferred from homology"/>
<evidence type="ECO:0000256" key="4">
    <source>
        <dbReference type="ARBA" id="ARBA00023239"/>
    </source>
</evidence>
<keyword evidence="8" id="KW-1185">Reference proteome</keyword>
<dbReference type="GO" id="GO:0046872">
    <property type="term" value="F:metal ion binding"/>
    <property type="evidence" value="ECO:0007669"/>
    <property type="project" value="UniProtKB-KW"/>
</dbReference>
<organism evidence="7 8">
    <name type="scientific">Vannielia litorea</name>
    <dbReference type="NCBI Taxonomy" id="1217970"/>
    <lineage>
        <taxon>Bacteria</taxon>
        <taxon>Pseudomonadati</taxon>
        <taxon>Pseudomonadota</taxon>
        <taxon>Alphaproteobacteria</taxon>
        <taxon>Rhodobacterales</taxon>
        <taxon>Paracoccaceae</taxon>
        <taxon>Vannielia</taxon>
    </lineage>
</organism>
<evidence type="ECO:0000256" key="2">
    <source>
        <dbReference type="ARBA" id="ARBA00022723"/>
    </source>
</evidence>
<reference evidence="8" key="1">
    <citation type="submission" date="2016-11" db="EMBL/GenBank/DDBJ databases">
        <authorList>
            <person name="Varghese N."/>
            <person name="Submissions S."/>
        </authorList>
    </citation>
    <scope>NUCLEOTIDE SEQUENCE [LARGE SCALE GENOMIC DNA]</scope>
    <source>
        <strain evidence="8">DSM 29440</strain>
    </source>
</reference>
<dbReference type="PANTHER" id="PTHR33337">
    <property type="entry name" value="GFA DOMAIN-CONTAINING PROTEIN"/>
    <property type="match status" value="1"/>
</dbReference>
<dbReference type="Pfam" id="PF04828">
    <property type="entry name" value="GFA"/>
    <property type="match status" value="1"/>
</dbReference>
<dbReference type="Gene3D" id="3.90.1590.10">
    <property type="entry name" value="glutathione-dependent formaldehyde- activating enzyme (gfa)"/>
    <property type="match status" value="1"/>
</dbReference>
<evidence type="ECO:0000313" key="7">
    <source>
        <dbReference type="EMBL" id="SIN97509.1"/>
    </source>
</evidence>
<dbReference type="PROSITE" id="PS51891">
    <property type="entry name" value="CENP_V_GFA"/>
    <property type="match status" value="1"/>
</dbReference>
<feature type="domain" description="CENP-V/GFA" evidence="6">
    <location>
        <begin position="10"/>
        <end position="128"/>
    </location>
</feature>
<protein>
    <submittedName>
        <fullName evidence="7">Uncharacterized conserved protein</fullName>
    </submittedName>
</protein>
<keyword evidence="3" id="KW-0862">Zinc</keyword>
<evidence type="ECO:0000256" key="3">
    <source>
        <dbReference type="ARBA" id="ARBA00022833"/>
    </source>
</evidence>